<dbReference type="InterPro" id="IPR036366">
    <property type="entry name" value="PGBDSf"/>
</dbReference>
<evidence type="ECO:0000256" key="1">
    <source>
        <dbReference type="SAM" id="MobiDB-lite"/>
    </source>
</evidence>
<feature type="domain" description="Peptidoglycan binding-like" evidence="3">
    <location>
        <begin position="73"/>
        <end position="128"/>
    </location>
</feature>
<dbReference type="SUPFAM" id="SSF47090">
    <property type="entry name" value="PGBD-like"/>
    <property type="match status" value="1"/>
</dbReference>
<reference evidence="4 5" key="1">
    <citation type="submission" date="2021-11" db="EMBL/GenBank/DDBJ databases">
        <authorList>
            <person name="Lee D.-H."/>
            <person name="Kim S.-B."/>
        </authorList>
    </citation>
    <scope>NUCLEOTIDE SEQUENCE [LARGE SCALE GENOMIC DNA]</scope>
    <source>
        <strain evidence="4 5">KCTC 52223</strain>
    </source>
</reference>
<organism evidence="4 5">
    <name type="scientific">Reyranella aquatilis</name>
    <dbReference type="NCBI Taxonomy" id="2035356"/>
    <lineage>
        <taxon>Bacteria</taxon>
        <taxon>Pseudomonadati</taxon>
        <taxon>Pseudomonadota</taxon>
        <taxon>Alphaproteobacteria</taxon>
        <taxon>Hyphomicrobiales</taxon>
        <taxon>Reyranellaceae</taxon>
        <taxon>Reyranella</taxon>
    </lineage>
</organism>
<feature type="compositionally biased region" description="Pro residues" evidence="1">
    <location>
        <begin position="143"/>
        <end position="159"/>
    </location>
</feature>
<accession>A0ABS8KNB4</accession>
<protein>
    <submittedName>
        <fullName evidence="4">Peptidoglycan-binding protein</fullName>
    </submittedName>
</protein>
<name>A0ABS8KNB4_9HYPH</name>
<dbReference type="RefSeq" id="WP_230548772.1">
    <property type="nucleotide sequence ID" value="NZ_JAJISD010000001.1"/>
</dbReference>
<sequence>MRLAIPFLGLALLAPAVAVAQSAGEVERCFQNPAACAGGGAAPPAQAPAPPPAPLAARPAPAPDYTTVLNSSEPDRRKIQESLRTLDKYNGPIDGNLQSEATMKAISDWQKARNTPAVGKLTPQEAAQLNAEASRAPIRRLESPPPQTAQPVPLSPPKPSNADALKALQDRLAERRKAAEPKANAAAQALVRDLKAYVAADGKGVAGEQFADFAKWYADNKSAGRTVGEIAPAIDDYGDAKAGAATTTEIRFETKQGDRTYAQCLVFAWIEGTPRRNPQAFGCNDVAAVEKWKTDQALKSAWR</sequence>
<evidence type="ECO:0000256" key="2">
    <source>
        <dbReference type="SAM" id="SignalP"/>
    </source>
</evidence>
<proteinExistence type="predicted"/>
<evidence type="ECO:0000259" key="3">
    <source>
        <dbReference type="Pfam" id="PF01471"/>
    </source>
</evidence>
<keyword evidence="5" id="KW-1185">Reference proteome</keyword>
<feature type="region of interest" description="Disordered" evidence="1">
    <location>
        <begin position="36"/>
        <end position="58"/>
    </location>
</feature>
<dbReference type="EMBL" id="JAJISD010000001">
    <property type="protein sequence ID" value="MCC8427545.1"/>
    <property type="molecule type" value="Genomic_DNA"/>
</dbReference>
<evidence type="ECO:0000313" key="4">
    <source>
        <dbReference type="EMBL" id="MCC8427545.1"/>
    </source>
</evidence>
<feature type="signal peptide" evidence="2">
    <location>
        <begin position="1"/>
        <end position="20"/>
    </location>
</feature>
<evidence type="ECO:0000313" key="5">
    <source>
        <dbReference type="Proteomes" id="UP001198862"/>
    </source>
</evidence>
<keyword evidence="2" id="KW-0732">Signal</keyword>
<dbReference type="InterPro" id="IPR036365">
    <property type="entry name" value="PGBD-like_sf"/>
</dbReference>
<dbReference type="InterPro" id="IPR002477">
    <property type="entry name" value="Peptidoglycan-bd-like"/>
</dbReference>
<feature type="region of interest" description="Disordered" evidence="1">
    <location>
        <begin position="127"/>
        <end position="162"/>
    </location>
</feature>
<dbReference type="Pfam" id="PF01471">
    <property type="entry name" value="PG_binding_1"/>
    <property type="match status" value="1"/>
</dbReference>
<comment type="caution">
    <text evidence="4">The sequence shown here is derived from an EMBL/GenBank/DDBJ whole genome shotgun (WGS) entry which is preliminary data.</text>
</comment>
<dbReference type="Gene3D" id="1.10.101.10">
    <property type="entry name" value="PGBD-like superfamily/PGBD"/>
    <property type="match status" value="1"/>
</dbReference>
<gene>
    <name evidence="4" type="ORF">LJ725_01100</name>
</gene>
<feature type="compositionally biased region" description="Pro residues" evidence="1">
    <location>
        <begin position="45"/>
        <end position="54"/>
    </location>
</feature>
<feature type="chain" id="PRO_5046310557" evidence="2">
    <location>
        <begin position="21"/>
        <end position="303"/>
    </location>
</feature>
<dbReference type="Proteomes" id="UP001198862">
    <property type="component" value="Unassembled WGS sequence"/>
</dbReference>